<dbReference type="GO" id="GO:2001034">
    <property type="term" value="P:positive regulation of double-strand break repair via nonhomologous end joining"/>
    <property type="evidence" value="ECO:0007669"/>
    <property type="project" value="TreeGrafter"/>
</dbReference>
<dbReference type="GeneID" id="113052633"/>
<keyword evidence="1" id="KW-1185">Reference proteome</keyword>
<dbReference type="CDD" id="cd22293">
    <property type="entry name" value="RBD_SHLD3_N"/>
    <property type="match status" value="1"/>
</dbReference>
<organism evidence="1 2">
    <name type="scientific">Carassius auratus</name>
    <name type="common">Goldfish</name>
    <dbReference type="NCBI Taxonomy" id="7957"/>
    <lineage>
        <taxon>Eukaryota</taxon>
        <taxon>Metazoa</taxon>
        <taxon>Chordata</taxon>
        <taxon>Craniata</taxon>
        <taxon>Vertebrata</taxon>
        <taxon>Euteleostomi</taxon>
        <taxon>Actinopterygii</taxon>
        <taxon>Neopterygii</taxon>
        <taxon>Teleostei</taxon>
        <taxon>Ostariophysi</taxon>
        <taxon>Cypriniformes</taxon>
        <taxon>Cyprinidae</taxon>
        <taxon>Cyprininae</taxon>
        <taxon>Carassius</taxon>
    </lineage>
</organism>
<dbReference type="Proteomes" id="UP000515129">
    <property type="component" value="Chromosome 33"/>
</dbReference>
<dbReference type="KEGG" id="caua:113052633"/>
<proteinExistence type="predicted"/>
<reference evidence="2" key="1">
    <citation type="submission" date="2025-08" db="UniProtKB">
        <authorList>
            <consortium name="RefSeq"/>
        </authorList>
    </citation>
    <scope>IDENTIFICATION</scope>
    <source>
        <strain evidence="2">Wakin</strain>
        <tissue evidence="2">Muscle</tissue>
    </source>
</reference>
<dbReference type="AlphaFoldDB" id="A0A6P6KNS0"/>
<protein>
    <submittedName>
        <fullName evidence="2">Shieldin complex subunit 3</fullName>
    </submittedName>
</protein>
<sequence length="210" mass="24405">MSQDAKDVSVCFRPPLKDTDALLLTHRVLQEFPIRVQPQFRPWFPSASDALKPLKPAPLISSEDLQSVSLRLEEPADASDQRRPAERPKRSWCAIADRRAPQKITRSFSRLFQKTVEKHALHLRQRVKWVVCEHNCGPRGMEELWLDLNRAIRRSRLPTCNANYQRALAQIWLYCDVFYSEYIGNLLKQEFQLSGQITLTCHRLGDIVKL</sequence>
<accession>A0A6P6KNS0</accession>
<gene>
    <name evidence="2" type="primary">LOC113052633</name>
</gene>
<dbReference type="PANTHER" id="PTHR41404">
    <property type="entry name" value="SHIELDIN COMPLEX SUBUNIT 3"/>
    <property type="match status" value="1"/>
</dbReference>
<evidence type="ECO:0000313" key="2">
    <source>
        <dbReference type="RefSeq" id="XP_026072787.1"/>
    </source>
</evidence>
<dbReference type="RefSeq" id="XP_026072787.1">
    <property type="nucleotide sequence ID" value="XM_026217002.1"/>
</dbReference>
<name>A0A6P6KNS0_CARAU</name>
<dbReference type="GO" id="GO:2000042">
    <property type="term" value="P:negative regulation of double-strand break repair via homologous recombination"/>
    <property type="evidence" value="ECO:0007669"/>
    <property type="project" value="TreeGrafter"/>
</dbReference>
<dbReference type="InterPro" id="IPR039996">
    <property type="entry name" value="Shieldin_RINN1"/>
</dbReference>
<dbReference type="OrthoDB" id="5963356at2759"/>
<dbReference type="PANTHER" id="PTHR41404:SF1">
    <property type="entry name" value="SHIELDIN COMPLEX SUBUNIT 3"/>
    <property type="match status" value="1"/>
</dbReference>
<evidence type="ECO:0000313" key="1">
    <source>
        <dbReference type="Proteomes" id="UP000515129"/>
    </source>
</evidence>
<dbReference type="GO" id="GO:0045830">
    <property type="term" value="P:positive regulation of isotype switching"/>
    <property type="evidence" value="ECO:0007669"/>
    <property type="project" value="TreeGrafter"/>
</dbReference>